<gene>
    <name evidence="2" type="ORF">M2319_002175</name>
</gene>
<dbReference type="SUPFAM" id="SSF75304">
    <property type="entry name" value="Amidase signature (AS) enzymes"/>
    <property type="match status" value="1"/>
</dbReference>
<protein>
    <submittedName>
        <fullName evidence="2">Aspartyl-tRNA(Asn)/glutamyl-tRNA(Gln) amidotransferase subunit A</fullName>
        <ecNumber evidence="2">6.3.5.6</ecNumber>
        <ecNumber evidence="2">6.3.5.7</ecNumber>
    </submittedName>
</protein>
<evidence type="ECO:0000259" key="1">
    <source>
        <dbReference type="Pfam" id="PF01425"/>
    </source>
</evidence>
<proteinExistence type="predicted"/>
<dbReference type="InterPro" id="IPR036928">
    <property type="entry name" value="AS_sf"/>
</dbReference>
<dbReference type="InterPro" id="IPR000120">
    <property type="entry name" value="Amidase"/>
</dbReference>
<dbReference type="EC" id="6.3.5.7" evidence="2"/>
<evidence type="ECO:0000313" key="3">
    <source>
        <dbReference type="Proteomes" id="UP001209755"/>
    </source>
</evidence>
<dbReference type="Proteomes" id="UP001209755">
    <property type="component" value="Unassembled WGS sequence"/>
</dbReference>
<reference evidence="3" key="1">
    <citation type="submission" date="2023-07" db="EMBL/GenBank/DDBJ databases">
        <title>Genome sequencing of Purple Non-Sulfur Bacteria from various extreme environments.</title>
        <authorList>
            <person name="Mayer M."/>
        </authorList>
    </citation>
    <scope>NUCLEOTIDE SEQUENCE [LARGE SCALE GENOMIC DNA]</scope>
    <source>
        <strain evidence="3">DSM 17935</strain>
    </source>
</reference>
<dbReference type="Gene3D" id="3.90.1300.10">
    <property type="entry name" value="Amidase signature (AS) domain"/>
    <property type="match status" value="1"/>
</dbReference>
<accession>A0ABT3HBQ5</accession>
<dbReference type="InterPro" id="IPR014087">
    <property type="entry name" value="Carboxybiuret_hydro_AtzE"/>
</dbReference>
<dbReference type="NCBIfam" id="TIGR02715">
    <property type="entry name" value="amido_AtzE"/>
    <property type="match status" value="1"/>
</dbReference>
<sequence>MHIDPLYGTVEEIAEAVRLNEVSAEDMATLALQAVDAINPRLAAFTDVTTDRALAEATEVDAMLARGEALPPLAGVPVAVKNLYDVAGVTTRAGSKINRDNPPADVDAALVARLKKAGALLIGTLNMDEYAFGFTGENAHDGACRNPHATDHMTGGSSAGAGAAIAAAMVAATLGTDTNGSIRVPASFCGVFGLKPTYGALSRAGVVPLSSSLDHTGPLARSARDLALLFDVLRDAPMTAPGPSPTMRELDKGADGLRIAVAGGWFREKGFPEARAAVETVAKALDVSDEVELPEAGRARAAAYVLTAAEGGAYHLERLRERAADFDPDTRDRFLAGALTPSAWVTEAQRFRRWFRDRVSALFETHDVILAPATPCHAPKIGQKTFVLDGEEVPTRPNIGLYTQPISFIGLPVVAVPVWLDGARLPIGVQVIAAPGREDLALRVAAQLEEDGIASAPVASII</sequence>
<dbReference type="PANTHER" id="PTHR11895:SF172">
    <property type="entry name" value="GLUTAMYL-TRNA(GLN) AMIDOTRANSFERASE"/>
    <property type="match status" value="1"/>
</dbReference>
<feature type="domain" description="Amidase" evidence="1">
    <location>
        <begin position="31"/>
        <end position="440"/>
    </location>
</feature>
<dbReference type="Pfam" id="PF01425">
    <property type="entry name" value="Amidase"/>
    <property type="match status" value="1"/>
</dbReference>
<organism evidence="2 3">
    <name type="scientific">Rhodobium gokarnense</name>
    <dbReference type="NCBI Taxonomy" id="364296"/>
    <lineage>
        <taxon>Bacteria</taxon>
        <taxon>Pseudomonadati</taxon>
        <taxon>Pseudomonadota</taxon>
        <taxon>Alphaproteobacteria</taxon>
        <taxon>Hyphomicrobiales</taxon>
        <taxon>Rhodobiaceae</taxon>
        <taxon>Rhodobium</taxon>
    </lineage>
</organism>
<dbReference type="RefSeq" id="WP_264601470.1">
    <property type="nucleotide sequence ID" value="NZ_JAOQNS010000005.1"/>
</dbReference>
<dbReference type="GO" id="GO:0050566">
    <property type="term" value="F:asparaginyl-tRNA synthase (glutamine-hydrolyzing) activity"/>
    <property type="evidence" value="ECO:0007669"/>
    <property type="project" value="UniProtKB-EC"/>
</dbReference>
<dbReference type="EC" id="6.3.5.6" evidence="2"/>
<comment type="caution">
    <text evidence="2">The sequence shown here is derived from an EMBL/GenBank/DDBJ whole genome shotgun (WGS) entry which is preliminary data.</text>
</comment>
<dbReference type="InterPro" id="IPR023631">
    <property type="entry name" value="Amidase_dom"/>
</dbReference>
<keyword evidence="2" id="KW-0436">Ligase</keyword>
<dbReference type="NCBIfam" id="NF006631">
    <property type="entry name" value="PRK09201.1"/>
    <property type="match status" value="1"/>
</dbReference>
<name>A0ABT3HBQ5_9HYPH</name>
<dbReference type="GO" id="GO:0050567">
    <property type="term" value="F:glutaminyl-tRNA synthase (glutamine-hydrolyzing) activity"/>
    <property type="evidence" value="ECO:0007669"/>
    <property type="project" value="UniProtKB-EC"/>
</dbReference>
<dbReference type="PANTHER" id="PTHR11895">
    <property type="entry name" value="TRANSAMIDASE"/>
    <property type="match status" value="1"/>
</dbReference>
<keyword evidence="3" id="KW-1185">Reference proteome</keyword>
<dbReference type="EMBL" id="JAOQNS010000005">
    <property type="protein sequence ID" value="MCW2307838.1"/>
    <property type="molecule type" value="Genomic_DNA"/>
</dbReference>
<evidence type="ECO:0000313" key="2">
    <source>
        <dbReference type="EMBL" id="MCW2307838.1"/>
    </source>
</evidence>